<evidence type="ECO:0000256" key="3">
    <source>
        <dbReference type="ARBA" id="ARBA00022448"/>
    </source>
</evidence>
<evidence type="ECO:0000256" key="4">
    <source>
        <dbReference type="ARBA" id="ARBA00022544"/>
    </source>
</evidence>
<reference evidence="9 10" key="1">
    <citation type="submission" date="2014-08" db="EMBL/GenBank/DDBJ databases">
        <authorList>
            <person name="den Bakker H.C."/>
        </authorList>
    </citation>
    <scope>NUCLEOTIDE SEQUENCE [LARGE SCALE GENOMIC DNA]</scope>
    <source>
        <strain evidence="9 10">DSM 18334</strain>
    </source>
</reference>
<keyword evidence="4" id="KW-0309">Germination</keyword>
<gene>
    <name evidence="9" type="ORF">PWYN_18585</name>
</gene>
<evidence type="ECO:0000256" key="2">
    <source>
        <dbReference type="ARBA" id="ARBA00007998"/>
    </source>
</evidence>
<accession>A0A098M584</accession>
<comment type="caution">
    <text evidence="9">The sequence shown here is derived from an EMBL/GenBank/DDBJ whole genome shotgun (WGS) entry which is preliminary data.</text>
</comment>
<keyword evidence="7 8" id="KW-0472">Membrane</keyword>
<reference evidence="9 10" key="2">
    <citation type="submission" date="2014-10" db="EMBL/GenBank/DDBJ databases">
        <title>Comparative genomics of the Paenibacillus odorifer group.</title>
        <authorList>
            <person name="Tsai Y.-C."/>
            <person name="Martin N."/>
            <person name="Korlach J."/>
            <person name="Wiedmann M."/>
        </authorList>
    </citation>
    <scope>NUCLEOTIDE SEQUENCE [LARGE SCALE GENOMIC DNA]</scope>
    <source>
        <strain evidence="9 10">DSM 18334</strain>
    </source>
</reference>
<sequence length="366" mass="40162">MKGPKIGLLQFFSLTFLFELGTALVANVGIESGRDAWISILVGCMAGLVIFSGYAYLYKLYPDMPMSGYAREILGKHLGAAVAILYVVMFMNTAGRDLRDGSSLLVMATLHHTPILVVGALMILSCAYVLHKGIEVLARTSLIFLVFVLSIGAIFSVLVLLSGEMEWKRLFPVLGDGFLPVAISVVRENYMFPFGEIICFTMLMPYLSNDRKGVWVIPAAMLLAGLLISYISIVNITVLGSEMVDRSPFPLLSTISKATVSEFIQRLDILVVMLLIIGVFFKITVFYGAALVGISDLFGLPYRTMIYPSALIILFSSILNARSLTEHLDEGGQLLSNVLPFFTIVIPTALIIVTTFRRYRSASRPG</sequence>
<keyword evidence="10" id="KW-1185">Reference proteome</keyword>
<comment type="similarity">
    <text evidence="2">Belongs to the amino acid-polyamine-organocation (APC) superfamily. Spore germination protein (SGP) (TC 2.A.3.9) family.</text>
</comment>
<dbReference type="GO" id="GO:0009847">
    <property type="term" value="P:spore germination"/>
    <property type="evidence" value="ECO:0007669"/>
    <property type="project" value="InterPro"/>
</dbReference>
<dbReference type="Proteomes" id="UP000029734">
    <property type="component" value="Unassembled WGS sequence"/>
</dbReference>
<feature type="transmembrane region" description="Helical" evidence="8">
    <location>
        <begin position="36"/>
        <end position="61"/>
    </location>
</feature>
<dbReference type="GO" id="GO:0016020">
    <property type="term" value="C:membrane"/>
    <property type="evidence" value="ECO:0007669"/>
    <property type="project" value="UniProtKB-SubCell"/>
</dbReference>
<organism evidence="9 10">
    <name type="scientific">Paenibacillus wynnii</name>
    <dbReference type="NCBI Taxonomy" id="268407"/>
    <lineage>
        <taxon>Bacteria</taxon>
        <taxon>Bacillati</taxon>
        <taxon>Bacillota</taxon>
        <taxon>Bacilli</taxon>
        <taxon>Bacillales</taxon>
        <taxon>Paenibacillaceae</taxon>
        <taxon>Paenibacillus</taxon>
    </lineage>
</organism>
<name>A0A098M584_9BACL</name>
<dbReference type="PANTHER" id="PTHR34975">
    <property type="entry name" value="SPORE GERMINATION PROTEIN A2"/>
    <property type="match status" value="1"/>
</dbReference>
<feature type="transmembrane region" description="Helical" evidence="8">
    <location>
        <begin position="142"/>
        <end position="161"/>
    </location>
</feature>
<feature type="transmembrane region" description="Helical" evidence="8">
    <location>
        <begin position="334"/>
        <end position="356"/>
    </location>
</feature>
<dbReference type="STRING" id="268407.PWYN_18585"/>
<keyword evidence="6 8" id="KW-1133">Transmembrane helix</keyword>
<evidence type="ECO:0000313" key="10">
    <source>
        <dbReference type="Proteomes" id="UP000029734"/>
    </source>
</evidence>
<feature type="transmembrane region" description="Helical" evidence="8">
    <location>
        <begin position="269"/>
        <end position="292"/>
    </location>
</feature>
<proteinExistence type="inferred from homology"/>
<keyword evidence="3" id="KW-0813">Transport</keyword>
<comment type="subcellular location">
    <subcellularLocation>
        <location evidence="1">Membrane</location>
        <topology evidence="1">Multi-pass membrane protein</topology>
    </subcellularLocation>
</comment>
<feature type="transmembrane region" description="Helical" evidence="8">
    <location>
        <begin position="304"/>
        <end position="322"/>
    </location>
</feature>
<evidence type="ECO:0000313" key="9">
    <source>
        <dbReference type="EMBL" id="KGE16707.1"/>
    </source>
</evidence>
<feature type="transmembrane region" description="Helical" evidence="8">
    <location>
        <begin position="111"/>
        <end position="130"/>
    </location>
</feature>
<feature type="transmembrane region" description="Helical" evidence="8">
    <location>
        <begin position="214"/>
        <end position="238"/>
    </location>
</feature>
<evidence type="ECO:0000256" key="8">
    <source>
        <dbReference type="SAM" id="Phobius"/>
    </source>
</evidence>
<protein>
    <submittedName>
        <fullName evidence="9">Spore gernimation protein</fullName>
    </submittedName>
</protein>
<keyword evidence="5 8" id="KW-0812">Transmembrane</keyword>
<dbReference type="AlphaFoldDB" id="A0A098M584"/>
<dbReference type="InterPro" id="IPR004761">
    <property type="entry name" value="Spore_GerAB"/>
</dbReference>
<evidence type="ECO:0000256" key="1">
    <source>
        <dbReference type="ARBA" id="ARBA00004141"/>
    </source>
</evidence>
<dbReference type="NCBIfam" id="TIGR00912">
    <property type="entry name" value="2A0309"/>
    <property type="match status" value="1"/>
</dbReference>
<dbReference type="OrthoDB" id="1891864at2"/>
<evidence type="ECO:0000256" key="6">
    <source>
        <dbReference type="ARBA" id="ARBA00022989"/>
    </source>
</evidence>
<dbReference type="eggNOG" id="COG0531">
    <property type="taxonomic scope" value="Bacteria"/>
</dbReference>
<dbReference type="Pfam" id="PF03845">
    <property type="entry name" value="Spore_permease"/>
    <property type="match status" value="1"/>
</dbReference>
<dbReference type="RefSeq" id="WP_036654850.1">
    <property type="nucleotide sequence ID" value="NZ_JQCR01000003.1"/>
</dbReference>
<feature type="transmembrane region" description="Helical" evidence="8">
    <location>
        <begin position="73"/>
        <end position="91"/>
    </location>
</feature>
<dbReference type="PANTHER" id="PTHR34975:SF2">
    <property type="entry name" value="SPORE GERMINATION PROTEIN A2"/>
    <property type="match status" value="1"/>
</dbReference>
<evidence type="ECO:0000256" key="5">
    <source>
        <dbReference type="ARBA" id="ARBA00022692"/>
    </source>
</evidence>
<evidence type="ECO:0000256" key="7">
    <source>
        <dbReference type="ARBA" id="ARBA00023136"/>
    </source>
</evidence>
<dbReference type="EMBL" id="JQCR01000003">
    <property type="protein sequence ID" value="KGE16707.1"/>
    <property type="molecule type" value="Genomic_DNA"/>
</dbReference>